<dbReference type="AlphaFoldDB" id="A0A9P1NZP4"/>
<proteinExistence type="predicted"/>
<keyword evidence="2" id="KW-1185">Reference proteome</keyword>
<accession>A0A9P1NZP4</accession>
<gene>
    <name evidence="1" type="ORF">ARTHRO_30706</name>
</gene>
<dbReference type="EMBL" id="FO818640">
    <property type="protein sequence ID" value="CDM95437.1"/>
    <property type="molecule type" value="Genomic_DNA"/>
</dbReference>
<evidence type="ECO:0000313" key="1">
    <source>
        <dbReference type="EMBL" id="CDM95437.1"/>
    </source>
</evidence>
<dbReference type="Proteomes" id="UP000032946">
    <property type="component" value="Chromosome"/>
</dbReference>
<evidence type="ECO:0000313" key="2">
    <source>
        <dbReference type="Proteomes" id="UP000032946"/>
    </source>
</evidence>
<reference evidence="1 2" key="1">
    <citation type="submission" date="2014-02" db="EMBL/GenBank/DDBJ databases">
        <authorList>
            <person name="Genoscope - CEA"/>
        </authorList>
    </citation>
    <scope>NUCLEOTIDE SEQUENCE [LARGE SCALE GENOMIC DNA]</scope>
    <source>
        <strain evidence="1 2">PCC 8005</strain>
    </source>
</reference>
<name>A0A9P1NZP4_9CYAN</name>
<protein>
    <submittedName>
        <fullName evidence="1">Uncharacterized protein</fullName>
    </submittedName>
</protein>
<organism evidence="1 2">
    <name type="scientific">Limnospira indica PCC 8005</name>
    <dbReference type="NCBI Taxonomy" id="376219"/>
    <lineage>
        <taxon>Bacteria</taxon>
        <taxon>Bacillati</taxon>
        <taxon>Cyanobacteriota</taxon>
        <taxon>Cyanophyceae</taxon>
        <taxon>Oscillatoriophycideae</taxon>
        <taxon>Oscillatoriales</taxon>
        <taxon>Sirenicapillariaceae</taxon>
        <taxon>Limnospira</taxon>
    </lineage>
</organism>
<sequence length="76" mass="8343">MIKIIVVDQKFCDRIVGVSQLRFCTSQSVTDLVTDSAYSVSAGIAPKLSYVKRVNVGVIPCRYTSVTCPMTLPQMI</sequence>